<dbReference type="Proteomes" id="UP000196402">
    <property type="component" value="Chromosome 1"/>
</dbReference>
<evidence type="ECO:0000256" key="1">
    <source>
        <dbReference type="SAM" id="MobiDB-lite"/>
    </source>
</evidence>
<dbReference type="VEuPathDB" id="PlasmoDB:PVW1_050006800"/>
<dbReference type="AlphaFoldDB" id="A0A1G4GR51"/>
<name>A0A1G4GR51_PLAVI</name>
<organism evidence="2 3">
    <name type="scientific">Plasmodium vivax</name>
    <name type="common">malaria parasite P. vivax</name>
    <dbReference type="NCBI Taxonomy" id="5855"/>
    <lineage>
        <taxon>Eukaryota</taxon>
        <taxon>Sar</taxon>
        <taxon>Alveolata</taxon>
        <taxon>Apicomplexa</taxon>
        <taxon>Aconoidasida</taxon>
        <taxon>Haemosporida</taxon>
        <taxon>Plasmodiidae</taxon>
        <taxon>Plasmodium</taxon>
        <taxon>Plasmodium (Plasmodium)</taxon>
    </lineage>
</organism>
<dbReference type="Pfam" id="PF05795">
    <property type="entry name" value="Plasmodium_Vir"/>
    <property type="match status" value="1"/>
</dbReference>
<reference evidence="2 3" key="1">
    <citation type="submission" date="2016-07" db="EMBL/GenBank/DDBJ databases">
        <authorList>
            <consortium name="Pathogen Informatics"/>
        </authorList>
    </citation>
    <scope>NUCLEOTIDE SEQUENCE [LARGE SCALE GENOMIC DNA]</scope>
</reference>
<proteinExistence type="predicted"/>
<dbReference type="VEuPathDB" id="PlasmoDB:PVX_093725"/>
<feature type="region of interest" description="Disordered" evidence="1">
    <location>
        <begin position="228"/>
        <end position="294"/>
    </location>
</feature>
<protein>
    <submittedName>
        <fullName evidence="2">VIR protein</fullName>
    </submittedName>
</protein>
<dbReference type="InterPro" id="IPR008780">
    <property type="entry name" value="Plasmodium_Vir"/>
</dbReference>
<gene>
    <name evidence="2" type="ORF">PVT01_010022800</name>
</gene>
<sequence length="391" mass="44858">MLKTLDDTYFDTLEKTFYFLTDLPLKKLYGAFSSYGRFPPIPHYFCNNLLKTNSLNTCNLYSPCTSAQNVFSALNRMFLDKEIDNSIKACEHLNYWIYDNIKNIATCDEVENFYQALNQMKLSYVENIRGCEIKKFAINKDQFIIKEKLFLLAQILHWIKEANKYILPIDYDVYNKYIDVCVKFYKDHICKNIATIKEDYSDEFKNFESNFVNAVSFLEEKGVNIEQDKLECPHDSQNRQTGERSAREEDQAQEASVGPTGDREREVERLPGPPGLEGSPRPQMTLSGGGYDSTDQVPTEVAVSGDSLGAVIPGKVGTIGTTLAGSSLFLVMMYKYTPFGSWINTRVLKKDKLMENMNKNNYELLLNDVGNYKTSLNDPMYHIRYNSLTNQ</sequence>
<dbReference type="VEuPathDB" id="PlasmoDB:PVPAM_040013100"/>
<dbReference type="EMBL" id="LT615239">
    <property type="protein sequence ID" value="SCO65053.1"/>
    <property type="molecule type" value="Genomic_DNA"/>
</dbReference>
<accession>A0A1G4GR51</accession>
<dbReference type="VEuPathDB" id="PlasmoDB:PVP01_0120200"/>
<feature type="compositionally biased region" description="Basic and acidic residues" evidence="1">
    <location>
        <begin position="228"/>
        <end position="250"/>
    </location>
</feature>
<evidence type="ECO:0000313" key="3">
    <source>
        <dbReference type="Proteomes" id="UP000196402"/>
    </source>
</evidence>
<evidence type="ECO:0000313" key="2">
    <source>
        <dbReference type="EMBL" id="SCO65053.1"/>
    </source>
</evidence>